<name>A0A6A6IZS1_9PLEO</name>
<reference evidence="2" key="1">
    <citation type="journal article" date="2020" name="Stud. Mycol.">
        <title>101 Dothideomycetes genomes: a test case for predicting lifestyles and emergence of pathogens.</title>
        <authorList>
            <person name="Haridas S."/>
            <person name="Albert R."/>
            <person name="Binder M."/>
            <person name="Bloem J."/>
            <person name="Labutti K."/>
            <person name="Salamov A."/>
            <person name="Andreopoulos B."/>
            <person name="Baker S."/>
            <person name="Barry K."/>
            <person name="Bills G."/>
            <person name="Bluhm B."/>
            <person name="Cannon C."/>
            <person name="Castanera R."/>
            <person name="Culley D."/>
            <person name="Daum C."/>
            <person name="Ezra D."/>
            <person name="Gonzalez J."/>
            <person name="Henrissat B."/>
            <person name="Kuo A."/>
            <person name="Liang C."/>
            <person name="Lipzen A."/>
            <person name="Lutzoni F."/>
            <person name="Magnuson J."/>
            <person name="Mondo S."/>
            <person name="Nolan M."/>
            <person name="Ohm R."/>
            <person name="Pangilinan J."/>
            <person name="Park H.-J."/>
            <person name="Ramirez L."/>
            <person name="Alfaro M."/>
            <person name="Sun H."/>
            <person name="Tritt A."/>
            <person name="Yoshinaga Y."/>
            <person name="Zwiers L.-H."/>
            <person name="Turgeon B."/>
            <person name="Goodwin S."/>
            <person name="Spatafora J."/>
            <person name="Crous P."/>
            <person name="Grigoriev I."/>
        </authorList>
    </citation>
    <scope>NUCLEOTIDE SEQUENCE</scope>
    <source>
        <strain evidence="2">CBS 122368</strain>
    </source>
</reference>
<evidence type="ECO:0000313" key="3">
    <source>
        <dbReference type="Proteomes" id="UP000800094"/>
    </source>
</evidence>
<dbReference type="EMBL" id="ML987189">
    <property type="protein sequence ID" value="KAF2255738.1"/>
    <property type="molecule type" value="Genomic_DNA"/>
</dbReference>
<feature type="compositionally biased region" description="Polar residues" evidence="1">
    <location>
        <begin position="85"/>
        <end position="101"/>
    </location>
</feature>
<feature type="region of interest" description="Disordered" evidence="1">
    <location>
        <begin position="360"/>
        <end position="414"/>
    </location>
</feature>
<feature type="compositionally biased region" description="Pro residues" evidence="1">
    <location>
        <begin position="1"/>
        <end position="16"/>
    </location>
</feature>
<feature type="compositionally biased region" description="Low complexity" evidence="1">
    <location>
        <begin position="493"/>
        <end position="506"/>
    </location>
</feature>
<sequence>MAAAPLPVPAGLPSPRSPTLSEISMILPEGNTLRSVSPSPYIERERPPSPSSFYAHSNRSTHTIKLASAPQGRRGPSPQIKSPPLSAQSSRSTLRNMSDSEANAKASGARADALASSPTIHDALTSHPPHGWKNPPPRRYSNTSSSVNSEDFEDMTRWPGFDSQGGFDDSGVDLEDEEDRDQFPVDVQGDEDTDNERWMNEQSDNEDNHYSSDLYSKRAEMILANAKKRLNVMEGNLRGARQSLVVSPTLNGMKMASELSQQISAARERDRRLYAGMGPIPPRTRPYYSSLLSTNNSPGHSRGLSETSVPLPFSPSYMTRTVPNKRASSAMGITSGPWSPEGYGYGRFPIRETRSFEVMRDPRNGLGHDEREHSLRSHSRGSRSPPNVLETLPEDDDAPKLHRSASTTSSLRDQMNDLKGRISSLKIRAQEDNLRRRSMQTLRTPSPFTSAEIWYSGTEAYKNSGSPVTADAGVGIKTESPTRKALYEDEGSDSTPRTTTTTATSADHMRTLTQGKNNIDRRTVDRSQHHTADHYDDSQDAEPEGTDDDVNGQDLSGVEESDNDFVSVEGDEYEHGGSSIYEDAVYEMPVAERHEDRVDAFDYEHFFLHSAMGTYSQGRRSSSSSSSSTDSVATTRPVTAIQNHEDSTSPARRISYHQRNPSVDSISTIASFATAAEEQPDDEEENEQMDRFSQQLLSNRQSVAPRHATPNGLTSPRSDSAINMRRVNSSPTQTSNISRGSSPASDLVTGLQTSKIFSIMLETPKEEPRLALNEEEKQLIYSLAASLQQVCANLQSTAGDQYERKEWRRRLDEARRILNGEELEGQPF</sequence>
<evidence type="ECO:0000313" key="2">
    <source>
        <dbReference type="EMBL" id="KAF2255738.1"/>
    </source>
</evidence>
<protein>
    <submittedName>
        <fullName evidence="2">Uncharacterized protein</fullName>
    </submittedName>
</protein>
<feature type="compositionally biased region" description="Basic and acidic residues" evidence="1">
    <location>
        <begin position="360"/>
        <end position="375"/>
    </location>
</feature>
<accession>A0A6A6IZS1</accession>
<dbReference type="GeneID" id="54588364"/>
<feature type="compositionally biased region" description="Polar residues" evidence="1">
    <location>
        <begin position="51"/>
        <end position="63"/>
    </location>
</feature>
<organism evidence="2 3">
    <name type="scientific">Trematosphaeria pertusa</name>
    <dbReference type="NCBI Taxonomy" id="390896"/>
    <lineage>
        <taxon>Eukaryota</taxon>
        <taxon>Fungi</taxon>
        <taxon>Dikarya</taxon>
        <taxon>Ascomycota</taxon>
        <taxon>Pezizomycotina</taxon>
        <taxon>Dothideomycetes</taxon>
        <taxon>Pleosporomycetidae</taxon>
        <taxon>Pleosporales</taxon>
        <taxon>Massarineae</taxon>
        <taxon>Trematosphaeriaceae</taxon>
        <taxon>Trematosphaeria</taxon>
    </lineage>
</organism>
<feature type="compositionally biased region" description="Polar residues" evidence="1">
    <location>
        <begin position="140"/>
        <end position="149"/>
    </location>
</feature>
<feature type="region of interest" description="Disordered" evidence="1">
    <location>
        <begin position="460"/>
        <end position="580"/>
    </location>
</feature>
<dbReference type="RefSeq" id="XP_033690742.1">
    <property type="nucleotide sequence ID" value="XM_033835034.1"/>
</dbReference>
<evidence type="ECO:0000256" key="1">
    <source>
        <dbReference type="SAM" id="MobiDB-lite"/>
    </source>
</evidence>
<proteinExistence type="predicted"/>
<feature type="compositionally biased region" description="Acidic residues" evidence="1">
    <location>
        <begin position="170"/>
        <end position="180"/>
    </location>
</feature>
<keyword evidence="3" id="KW-1185">Reference proteome</keyword>
<dbReference type="OrthoDB" id="3438840at2759"/>
<feature type="compositionally biased region" description="Basic and acidic residues" evidence="1">
    <location>
        <begin position="518"/>
        <end position="537"/>
    </location>
</feature>
<feature type="region of interest" description="Disordered" evidence="1">
    <location>
        <begin position="701"/>
        <end position="747"/>
    </location>
</feature>
<feature type="region of interest" description="Disordered" evidence="1">
    <location>
        <begin position="1"/>
        <end position="211"/>
    </location>
</feature>
<feature type="compositionally biased region" description="Acidic residues" evidence="1">
    <location>
        <begin position="538"/>
        <end position="563"/>
    </location>
</feature>
<gene>
    <name evidence="2" type="ORF">BU26DRAFT_598593</name>
</gene>
<feature type="compositionally biased region" description="Polar residues" evidence="1">
    <location>
        <begin position="629"/>
        <end position="642"/>
    </location>
</feature>
<dbReference type="Proteomes" id="UP000800094">
    <property type="component" value="Unassembled WGS sequence"/>
</dbReference>
<feature type="compositionally biased region" description="Low complexity" evidence="1">
    <location>
        <begin position="160"/>
        <end position="169"/>
    </location>
</feature>
<feature type="compositionally biased region" description="Polar residues" evidence="1">
    <location>
        <begin position="711"/>
        <end position="747"/>
    </location>
</feature>
<dbReference type="AlphaFoldDB" id="A0A6A6IZS1"/>
<feature type="compositionally biased region" description="Polar residues" evidence="1">
    <location>
        <begin position="404"/>
        <end position="413"/>
    </location>
</feature>
<feature type="region of interest" description="Disordered" evidence="1">
    <location>
        <begin position="615"/>
        <end position="663"/>
    </location>
</feature>